<feature type="transmembrane region" description="Helical" evidence="1">
    <location>
        <begin position="74"/>
        <end position="92"/>
    </location>
</feature>
<dbReference type="AlphaFoldDB" id="A0A8J5V9S9"/>
<dbReference type="EMBL" id="JAAALK010000288">
    <property type="protein sequence ID" value="KAG8051916.1"/>
    <property type="molecule type" value="Genomic_DNA"/>
</dbReference>
<evidence type="ECO:0000256" key="1">
    <source>
        <dbReference type="SAM" id="Phobius"/>
    </source>
</evidence>
<keyword evidence="1" id="KW-1133">Transmembrane helix</keyword>
<organism evidence="2 3">
    <name type="scientific">Zizania palustris</name>
    <name type="common">Northern wild rice</name>
    <dbReference type="NCBI Taxonomy" id="103762"/>
    <lineage>
        <taxon>Eukaryota</taxon>
        <taxon>Viridiplantae</taxon>
        <taxon>Streptophyta</taxon>
        <taxon>Embryophyta</taxon>
        <taxon>Tracheophyta</taxon>
        <taxon>Spermatophyta</taxon>
        <taxon>Magnoliopsida</taxon>
        <taxon>Liliopsida</taxon>
        <taxon>Poales</taxon>
        <taxon>Poaceae</taxon>
        <taxon>BOP clade</taxon>
        <taxon>Oryzoideae</taxon>
        <taxon>Oryzeae</taxon>
        <taxon>Zizaniinae</taxon>
        <taxon>Zizania</taxon>
    </lineage>
</organism>
<reference evidence="2" key="2">
    <citation type="submission" date="2021-02" db="EMBL/GenBank/DDBJ databases">
        <authorList>
            <person name="Kimball J.A."/>
            <person name="Haas M.W."/>
            <person name="Macchietto M."/>
            <person name="Kono T."/>
            <person name="Duquette J."/>
            <person name="Shao M."/>
        </authorList>
    </citation>
    <scope>NUCLEOTIDE SEQUENCE</scope>
    <source>
        <tissue evidence="2">Fresh leaf tissue</tissue>
    </source>
</reference>
<name>A0A8J5V9S9_ZIZPA</name>
<dbReference type="Proteomes" id="UP000729402">
    <property type="component" value="Unassembled WGS sequence"/>
</dbReference>
<proteinExistence type="predicted"/>
<keyword evidence="3" id="KW-1185">Reference proteome</keyword>
<keyword evidence="1" id="KW-0472">Membrane</keyword>
<keyword evidence="1" id="KW-0812">Transmembrane</keyword>
<gene>
    <name evidence="2" type="ORF">GUJ93_ZPchr0001g32425</name>
</gene>
<reference evidence="2" key="1">
    <citation type="journal article" date="2021" name="bioRxiv">
        <title>Whole Genome Assembly and Annotation of Northern Wild Rice, Zizania palustris L., Supports a Whole Genome Duplication in the Zizania Genus.</title>
        <authorList>
            <person name="Haas M."/>
            <person name="Kono T."/>
            <person name="Macchietto M."/>
            <person name="Millas R."/>
            <person name="McGilp L."/>
            <person name="Shao M."/>
            <person name="Duquette J."/>
            <person name="Hirsch C.N."/>
            <person name="Kimball J."/>
        </authorList>
    </citation>
    <scope>NUCLEOTIDE SEQUENCE</scope>
    <source>
        <tissue evidence="2">Fresh leaf tissue</tissue>
    </source>
</reference>
<comment type="caution">
    <text evidence="2">The sequence shown here is derived from an EMBL/GenBank/DDBJ whole genome shotgun (WGS) entry which is preliminary data.</text>
</comment>
<evidence type="ECO:0000313" key="2">
    <source>
        <dbReference type="EMBL" id="KAG8051916.1"/>
    </source>
</evidence>
<protein>
    <submittedName>
        <fullName evidence="2">Uncharacterized protein</fullName>
    </submittedName>
</protein>
<accession>A0A8J5V9S9</accession>
<sequence>MWRRHERVVATADDLQQRPVATVYDGAATPNGGLDAHDNVMEARYDSAKAQGDDVEAQGNGAETRNDVYGWRPMVAGTVVTLFLLFSGVLWSSGQEATRGVSGQSVALKGCCIVVGSGAQWVGLVRQIVRGGEEGRREGIALSPKTPCFSSLQALCRKQHVYGGVQAMTVSGAAPCGEATVYVPTGDGATPCRGAWRITTLDPCLGESPRQWRGGLEHGYLIGINTEGRDEDCLHHDALGIREGSIVRTQI</sequence>
<evidence type="ECO:0000313" key="3">
    <source>
        <dbReference type="Proteomes" id="UP000729402"/>
    </source>
</evidence>